<dbReference type="PANTHER" id="PTHR30040">
    <property type="entry name" value="THIAMINE BIOSYNTHESIS LIPOPROTEIN APBE"/>
    <property type="match status" value="1"/>
</dbReference>
<dbReference type="STRING" id="63186.ZOBELLIA_2797"/>
<feature type="binding site" evidence="11">
    <location>
        <position position="172"/>
    </location>
    <ligand>
        <name>Mg(2+)</name>
        <dbReference type="ChEBI" id="CHEBI:18420"/>
    </ligand>
</feature>
<dbReference type="InterPro" id="IPR003374">
    <property type="entry name" value="ApbE-like_sf"/>
</dbReference>
<organism evidence="12 13">
    <name type="scientific">Zobellia galactanivorans (strain DSM 12802 / CCUG 47099 / CIP 106680 / NCIMB 13871 / Dsij)</name>
    <dbReference type="NCBI Taxonomy" id="63186"/>
    <lineage>
        <taxon>Bacteria</taxon>
        <taxon>Pseudomonadati</taxon>
        <taxon>Bacteroidota</taxon>
        <taxon>Flavobacteriia</taxon>
        <taxon>Flavobacteriales</taxon>
        <taxon>Flavobacteriaceae</taxon>
        <taxon>Zobellia</taxon>
    </lineage>
</organism>
<evidence type="ECO:0000256" key="2">
    <source>
        <dbReference type="ARBA" id="ARBA00016337"/>
    </source>
</evidence>
<comment type="similarity">
    <text evidence="10">Belongs to the ApbE family.</text>
</comment>
<evidence type="ECO:0000313" key="13">
    <source>
        <dbReference type="Proteomes" id="UP000008898"/>
    </source>
</evidence>
<evidence type="ECO:0000256" key="7">
    <source>
        <dbReference type="ARBA" id="ARBA00022842"/>
    </source>
</evidence>
<dbReference type="EMBL" id="FP476056">
    <property type="protein sequence ID" value="CAZ96944.1"/>
    <property type="molecule type" value="Genomic_DNA"/>
</dbReference>
<feature type="binding site" evidence="11">
    <location>
        <position position="288"/>
    </location>
    <ligand>
        <name>Mg(2+)</name>
        <dbReference type="ChEBI" id="CHEBI:18420"/>
    </ligand>
</feature>
<sequence>MRAVLYVLSFFFFSIGFSQDKKLVTVHRAMELMGSRFDITVVSANEDLGYINIDEATAEIQRIENMISSWKPDSETSLINANAGIKPVKVSAEMFMLIERAKKLSEITDGAFDISFASMDEIWSFDGSMVRMPSKKEIENSVKRVGYEKIILDPAEKTVFLAEKGMKISFGAIGKGYAADKAKELLVSKQVLGGIINAAGDLTTWGTKATGEKWLIGIANPLSEEKIFSWLPIVESSVATSGNYEKYVVFNGVKYSHIIDPRTGYPSTGINSVSIFAKSAEICDALATAVYILGKKEGLALINQLGDTEAILVDDANKVHKSSGILLNN</sequence>
<dbReference type="EC" id="2.7.1.180" evidence="1 10"/>
<protein>
    <recommendedName>
        <fullName evidence="2 10">FAD:protein FMN transferase</fullName>
        <ecNumber evidence="1 10">2.7.1.180</ecNumber>
    </recommendedName>
    <alternativeName>
        <fullName evidence="8 10">Flavin transferase</fullName>
    </alternativeName>
</protein>
<dbReference type="PIRSF" id="PIRSF006268">
    <property type="entry name" value="ApbE"/>
    <property type="match status" value="1"/>
</dbReference>
<dbReference type="GO" id="GO:0016740">
    <property type="term" value="F:transferase activity"/>
    <property type="evidence" value="ECO:0007669"/>
    <property type="project" value="UniProtKB-UniRule"/>
</dbReference>
<accession>G0LCH8</accession>
<evidence type="ECO:0000256" key="9">
    <source>
        <dbReference type="ARBA" id="ARBA00048540"/>
    </source>
</evidence>
<dbReference type="RefSeq" id="WP_013994139.1">
    <property type="nucleotide sequence ID" value="NC_015844.1"/>
</dbReference>
<evidence type="ECO:0000256" key="3">
    <source>
        <dbReference type="ARBA" id="ARBA00022630"/>
    </source>
</evidence>
<comment type="catalytic activity">
    <reaction evidence="9 10">
        <text>L-threonyl-[protein] + FAD = FMN-L-threonyl-[protein] + AMP + H(+)</text>
        <dbReference type="Rhea" id="RHEA:36847"/>
        <dbReference type="Rhea" id="RHEA-COMP:11060"/>
        <dbReference type="Rhea" id="RHEA-COMP:11061"/>
        <dbReference type="ChEBI" id="CHEBI:15378"/>
        <dbReference type="ChEBI" id="CHEBI:30013"/>
        <dbReference type="ChEBI" id="CHEBI:57692"/>
        <dbReference type="ChEBI" id="CHEBI:74257"/>
        <dbReference type="ChEBI" id="CHEBI:456215"/>
        <dbReference type="EC" id="2.7.1.180"/>
    </reaction>
</comment>
<dbReference type="HOGENOM" id="CLU_044403_5_1_10"/>
<proteinExistence type="inferred from homology"/>
<keyword evidence="6 10" id="KW-0274">FAD</keyword>
<dbReference type="PANTHER" id="PTHR30040:SF2">
    <property type="entry name" value="FAD:PROTEIN FMN TRANSFERASE"/>
    <property type="match status" value="1"/>
</dbReference>
<keyword evidence="3 10" id="KW-0285">Flavoprotein</keyword>
<keyword evidence="5 10" id="KW-0479">Metal-binding</keyword>
<comment type="cofactor">
    <cofactor evidence="11">
        <name>Mg(2+)</name>
        <dbReference type="ChEBI" id="CHEBI:18420"/>
    </cofactor>
    <cofactor evidence="11">
        <name>Mn(2+)</name>
        <dbReference type="ChEBI" id="CHEBI:29035"/>
    </cofactor>
    <text evidence="11">Magnesium. Can also use manganese.</text>
</comment>
<evidence type="ECO:0000256" key="11">
    <source>
        <dbReference type="PIRSR" id="PIRSR006268-2"/>
    </source>
</evidence>
<dbReference type="PATRIC" id="fig|63186.3.peg.2747"/>
<keyword evidence="7 10" id="KW-0460">Magnesium</keyword>
<dbReference type="Gene3D" id="3.10.520.10">
    <property type="entry name" value="ApbE-like domains"/>
    <property type="match status" value="1"/>
</dbReference>
<reference evidence="12 13" key="2">
    <citation type="journal article" date="2012" name="Environ. Microbiol.">
        <title>Characterization of the first alginolytic operons in a marine bacterium: from their emergence in marine Flavobacteriia to their independent transfers to marine Proteobacteria and human gut Bacteroides.</title>
        <authorList>
            <person name="Thomas F."/>
            <person name="Barbeyron T."/>
            <person name="Tonon T."/>
            <person name="Genicot S."/>
            <person name="Czjzek M."/>
            <person name="Michel G."/>
        </authorList>
    </citation>
    <scope>NUCLEOTIDE SEQUENCE [LARGE SCALE GENOMIC DNA]</scope>
    <source>
        <strain evidence="13">DSM 12802 / CCUG 47099 / CIP 106680 / NCIMB 13871 / Dsij</strain>
    </source>
</reference>
<evidence type="ECO:0000313" key="12">
    <source>
        <dbReference type="EMBL" id="CAZ96944.1"/>
    </source>
</evidence>
<reference evidence="13" key="1">
    <citation type="submission" date="2009-07" db="EMBL/GenBank/DDBJ databases">
        <title>Complete genome sequence of Zobellia galactanivorans Dsij.</title>
        <authorList>
            <consortium name="Genoscope - CEA"/>
        </authorList>
    </citation>
    <scope>NUCLEOTIDE SEQUENCE [LARGE SCALE GENOMIC DNA]</scope>
    <source>
        <strain evidence="13">DSM 12802 / CCUG 47099 / CIP 106680 / NCIMB 13871 / Dsij</strain>
    </source>
</reference>
<dbReference type="Pfam" id="PF02424">
    <property type="entry name" value="ApbE"/>
    <property type="match status" value="1"/>
</dbReference>
<evidence type="ECO:0000256" key="8">
    <source>
        <dbReference type="ARBA" id="ARBA00031306"/>
    </source>
</evidence>
<gene>
    <name evidence="12" type="primary">apbE2</name>
    <name evidence="12" type="ordered locus">zobellia_2797</name>
</gene>
<evidence type="ECO:0000256" key="5">
    <source>
        <dbReference type="ARBA" id="ARBA00022723"/>
    </source>
</evidence>
<name>G0LCH8_ZOBGA</name>
<dbReference type="SUPFAM" id="SSF143631">
    <property type="entry name" value="ApbE-like"/>
    <property type="match status" value="1"/>
</dbReference>
<keyword evidence="4 10" id="KW-0808">Transferase</keyword>
<evidence type="ECO:0000256" key="6">
    <source>
        <dbReference type="ARBA" id="ARBA00022827"/>
    </source>
</evidence>
<feature type="binding site" evidence="11">
    <location>
        <position position="284"/>
    </location>
    <ligand>
        <name>Mg(2+)</name>
        <dbReference type="ChEBI" id="CHEBI:18420"/>
    </ligand>
</feature>
<keyword evidence="13" id="KW-1185">Reference proteome</keyword>
<dbReference type="KEGG" id="zga:ZOBELLIA_2797"/>
<evidence type="ECO:0000256" key="4">
    <source>
        <dbReference type="ARBA" id="ARBA00022679"/>
    </source>
</evidence>
<dbReference type="AlphaFoldDB" id="G0LCH8"/>
<evidence type="ECO:0000256" key="1">
    <source>
        <dbReference type="ARBA" id="ARBA00011955"/>
    </source>
</evidence>
<dbReference type="Proteomes" id="UP000008898">
    <property type="component" value="Chromosome"/>
</dbReference>
<evidence type="ECO:0000256" key="10">
    <source>
        <dbReference type="PIRNR" id="PIRNR006268"/>
    </source>
</evidence>
<dbReference type="InterPro" id="IPR024932">
    <property type="entry name" value="ApbE"/>
</dbReference>
<dbReference type="GO" id="GO:0046872">
    <property type="term" value="F:metal ion binding"/>
    <property type="evidence" value="ECO:0007669"/>
    <property type="project" value="UniProtKB-UniRule"/>
</dbReference>